<dbReference type="EMBL" id="FOOU01000010">
    <property type="protein sequence ID" value="SFG64296.1"/>
    <property type="molecule type" value="Genomic_DNA"/>
</dbReference>
<dbReference type="Pfam" id="PF13343">
    <property type="entry name" value="SBP_bac_6"/>
    <property type="match status" value="1"/>
</dbReference>
<name>A0A1I2TPD6_9GAMM</name>
<evidence type="ECO:0000256" key="3">
    <source>
        <dbReference type="PIRSR" id="PIRSR002825-1"/>
    </source>
</evidence>
<dbReference type="CDD" id="cd13542">
    <property type="entry name" value="PBP2_FutA1_ilke"/>
    <property type="match status" value="1"/>
</dbReference>
<feature type="chain" id="PRO_5011790367" evidence="4">
    <location>
        <begin position="25"/>
        <end position="342"/>
    </location>
</feature>
<dbReference type="InterPro" id="IPR026045">
    <property type="entry name" value="Ferric-bd"/>
</dbReference>
<keyword evidence="3" id="KW-0479">Metal-binding</keyword>
<keyword evidence="3" id="KW-0408">Iron</keyword>
<reference evidence="6" key="1">
    <citation type="submission" date="2016-10" db="EMBL/GenBank/DDBJ databases">
        <authorList>
            <person name="Varghese N."/>
            <person name="Submissions S."/>
        </authorList>
    </citation>
    <scope>NUCLEOTIDE SEQUENCE [LARGE SCALE GENOMIC DNA]</scope>
    <source>
        <strain evidence="6">CGMCC 1.10971</strain>
    </source>
</reference>
<sequence length="342" mass="37993">MLRKSLFALATLSTTLAFNPMAQAEEVNIYSYRQPFLIEPLLTAFTEQTGIKTNVVFAKKGLLERLEHEGRNSPADILLTSDIGPLFDATEKGLFAPLSSDIVNANVPAQFRDPEGRWVGLTSRARLIYASKDRVKDGEITSYEELADPKWKGRICTRSGKHTYNLSLIGSMIAHHGEEEAENWLGALKENLAQKPQGNDRAQVKAIKEGVCDLALGNSYYFGHMLTNDKEPEQKTWAESVNLVFPNQADRGAHMNISGAGITKHAPHAAAAQKLIEFLTEEESQKYYANSNFEFPVRPNTPRSELIEKYMGEFKGDSINLQEVSAQRSAAAKLVDKVGFDN</sequence>
<dbReference type="PIRSF" id="PIRSF002825">
    <property type="entry name" value="CfbpA"/>
    <property type="match status" value="1"/>
</dbReference>
<evidence type="ECO:0000256" key="4">
    <source>
        <dbReference type="SAM" id="SignalP"/>
    </source>
</evidence>
<accession>A0A1I2TPD6</accession>
<dbReference type="GO" id="GO:0046872">
    <property type="term" value="F:metal ion binding"/>
    <property type="evidence" value="ECO:0007669"/>
    <property type="project" value="UniProtKB-KW"/>
</dbReference>
<gene>
    <name evidence="5" type="ORF">SAMN05216175_11054</name>
</gene>
<dbReference type="PANTHER" id="PTHR30006:SF15">
    <property type="entry name" value="IRON-UTILIZATION PERIPLASMIC PROTEIN"/>
    <property type="match status" value="1"/>
</dbReference>
<feature type="binding site" evidence="3">
    <location>
        <position position="220"/>
    </location>
    <ligand>
        <name>Fe cation</name>
        <dbReference type="ChEBI" id="CHEBI:24875"/>
    </ligand>
</feature>
<dbReference type="GO" id="GO:0030288">
    <property type="term" value="C:outer membrane-bounded periplasmic space"/>
    <property type="evidence" value="ECO:0007669"/>
    <property type="project" value="TreeGrafter"/>
</dbReference>
<dbReference type="RefSeq" id="WP_090728764.1">
    <property type="nucleotide sequence ID" value="NZ_FOOU01000010.1"/>
</dbReference>
<dbReference type="PANTHER" id="PTHR30006">
    <property type="entry name" value="THIAMINE-BINDING PERIPLASMIC PROTEIN-RELATED"/>
    <property type="match status" value="1"/>
</dbReference>
<protein>
    <submittedName>
        <fullName evidence="5">Iron(III) transport system substrate-binding protein</fullName>
    </submittedName>
</protein>
<feature type="binding site" evidence="3">
    <location>
        <position position="221"/>
    </location>
    <ligand>
        <name>Fe cation</name>
        <dbReference type="ChEBI" id="CHEBI:24875"/>
    </ligand>
</feature>
<dbReference type="SUPFAM" id="SSF53850">
    <property type="entry name" value="Periplasmic binding protein-like II"/>
    <property type="match status" value="1"/>
</dbReference>
<dbReference type="STRING" id="1045558.SAMN05216175_11054"/>
<organism evidence="5 6">
    <name type="scientific">Neptunomonas qingdaonensis</name>
    <dbReference type="NCBI Taxonomy" id="1045558"/>
    <lineage>
        <taxon>Bacteria</taxon>
        <taxon>Pseudomonadati</taxon>
        <taxon>Pseudomonadota</taxon>
        <taxon>Gammaproteobacteria</taxon>
        <taxon>Oceanospirillales</taxon>
        <taxon>Oceanospirillaceae</taxon>
        <taxon>Neptunomonas</taxon>
    </lineage>
</organism>
<evidence type="ECO:0000313" key="5">
    <source>
        <dbReference type="EMBL" id="SFG64296.1"/>
    </source>
</evidence>
<evidence type="ECO:0000313" key="6">
    <source>
        <dbReference type="Proteomes" id="UP000198623"/>
    </source>
</evidence>
<dbReference type="Gene3D" id="3.40.190.10">
    <property type="entry name" value="Periplasmic binding protein-like II"/>
    <property type="match status" value="2"/>
</dbReference>
<dbReference type="OrthoDB" id="9769567at2"/>
<dbReference type="Proteomes" id="UP000198623">
    <property type="component" value="Unassembled WGS sequence"/>
</dbReference>
<evidence type="ECO:0000256" key="1">
    <source>
        <dbReference type="ARBA" id="ARBA00008520"/>
    </source>
</evidence>
<feature type="signal peptide" evidence="4">
    <location>
        <begin position="1"/>
        <end position="24"/>
    </location>
</feature>
<comment type="similarity">
    <text evidence="1">Belongs to the bacterial solute-binding protein 1 family.</text>
</comment>
<proteinExistence type="inferred from homology"/>
<keyword evidence="2 4" id="KW-0732">Signal</keyword>
<keyword evidence="6" id="KW-1185">Reference proteome</keyword>
<evidence type="ECO:0000256" key="2">
    <source>
        <dbReference type="ARBA" id="ARBA00022729"/>
    </source>
</evidence>
<dbReference type="AlphaFoldDB" id="A0A1I2TPD6"/>